<comment type="caution">
    <text evidence="2">The sequence shown here is derived from an EMBL/GenBank/DDBJ whole genome shotgun (WGS) entry which is preliminary data.</text>
</comment>
<feature type="compositionally biased region" description="Acidic residues" evidence="1">
    <location>
        <begin position="65"/>
        <end position="76"/>
    </location>
</feature>
<feature type="region of interest" description="Disordered" evidence="1">
    <location>
        <begin position="57"/>
        <end position="76"/>
    </location>
</feature>
<evidence type="ECO:0000256" key="1">
    <source>
        <dbReference type="SAM" id="MobiDB-lite"/>
    </source>
</evidence>
<organism evidence="2 3">
    <name type="scientific">Streblomastix strix</name>
    <dbReference type="NCBI Taxonomy" id="222440"/>
    <lineage>
        <taxon>Eukaryota</taxon>
        <taxon>Metamonada</taxon>
        <taxon>Preaxostyla</taxon>
        <taxon>Oxymonadida</taxon>
        <taxon>Streblomastigidae</taxon>
        <taxon>Streblomastix</taxon>
    </lineage>
</organism>
<reference evidence="2 3" key="1">
    <citation type="submission" date="2019-03" db="EMBL/GenBank/DDBJ databases">
        <title>Single cell metagenomics reveals metabolic interactions within the superorganism composed of flagellate Streblomastix strix and complex community of Bacteroidetes bacteria on its surface.</title>
        <authorList>
            <person name="Treitli S.C."/>
            <person name="Kolisko M."/>
            <person name="Husnik F."/>
            <person name="Keeling P."/>
            <person name="Hampl V."/>
        </authorList>
    </citation>
    <scope>NUCLEOTIDE SEQUENCE [LARGE SCALE GENOMIC DNA]</scope>
    <source>
        <strain evidence="2">ST1C</strain>
    </source>
</reference>
<gene>
    <name evidence="2" type="ORF">EZS28_039061</name>
</gene>
<protein>
    <submittedName>
        <fullName evidence="2">Uncharacterized protein</fullName>
    </submittedName>
</protein>
<name>A0A5J4U634_9EUKA</name>
<feature type="region of interest" description="Disordered" evidence="1">
    <location>
        <begin position="214"/>
        <end position="256"/>
    </location>
</feature>
<evidence type="ECO:0000313" key="2">
    <source>
        <dbReference type="EMBL" id="KAA6365412.1"/>
    </source>
</evidence>
<dbReference type="AlphaFoldDB" id="A0A5J4U634"/>
<accession>A0A5J4U634</accession>
<dbReference type="EMBL" id="SNRW01020481">
    <property type="protein sequence ID" value="KAA6365412.1"/>
    <property type="molecule type" value="Genomic_DNA"/>
</dbReference>
<evidence type="ECO:0000313" key="3">
    <source>
        <dbReference type="Proteomes" id="UP000324800"/>
    </source>
</evidence>
<feature type="compositionally biased region" description="Basic residues" evidence="1">
    <location>
        <begin position="219"/>
        <end position="233"/>
    </location>
</feature>
<sequence length="339" mass="38967">MACEQLLASISVFIDVYADLSKDEASLMICEWSGEGTKFLVKSWIKMQLDEKEMIKDAELNNKDSEEEEDWDSQTEDEINKENIDLNNDSQLQNLSPLNNESKKNEETYLIGLAAEKIGINYKDLQQNKSLQNLILCSQFTQQIHKRIINLAVRISAFWSEGLFQTKDSKHAQFEGIQQTESQRQQILIDIINTIPDLIMGKRYEVQQLEKGNKDIQKTKKSKHEKKQKKKKMIIKDDDTESDNEDGQSLPDSLENSIKSTKDKIHIENKKNHSLQTQFSPILSLLSSSQFLVSISHVTPDSQIAQDYAAAFINALRFIVIQVENIKEEDYYDGKKVTL</sequence>
<proteinExistence type="predicted"/>
<dbReference type="Proteomes" id="UP000324800">
    <property type="component" value="Unassembled WGS sequence"/>
</dbReference>